<protein>
    <submittedName>
        <fullName evidence="1">Uncharacterized protein</fullName>
    </submittedName>
</protein>
<evidence type="ECO:0000313" key="2">
    <source>
        <dbReference type="Proteomes" id="UP000525432"/>
    </source>
</evidence>
<sequence length="119" mass="13497">MCFPCFQTFNRDKLPRGHNPGCYAGSHYDGATLTGSVDYRLAAEICRELDAIERKNWRDYRNPPIDHRQKSETVPAHIDRGKVSAAEASGCFGGIERSFLKWRRLNDFGVYCPNCVLPS</sequence>
<dbReference type="EMBL" id="JACEGC010000177">
    <property type="protein sequence ID" value="MBC1197801.1"/>
    <property type="molecule type" value="Genomic_DNA"/>
</dbReference>
<gene>
    <name evidence="1" type="ORF">H0901_21760</name>
</gene>
<dbReference type="AlphaFoldDB" id="A0A841V2M0"/>
<dbReference type="RefSeq" id="WP_185241235.1">
    <property type="nucleotide sequence ID" value="NZ_JACEGC010000177.1"/>
</dbReference>
<name>A0A841V2M0_MICAE</name>
<organism evidence="1 2">
    <name type="scientific">Microcystis aeruginosa BLCC-F158</name>
    <dbReference type="NCBI Taxonomy" id="2755316"/>
    <lineage>
        <taxon>Bacteria</taxon>
        <taxon>Bacillati</taxon>
        <taxon>Cyanobacteriota</taxon>
        <taxon>Cyanophyceae</taxon>
        <taxon>Oscillatoriophycideae</taxon>
        <taxon>Chroococcales</taxon>
        <taxon>Microcystaceae</taxon>
        <taxon>Microcystis</taxon>
    </lineage>
</organism>
<dbReference type="Proteomes" id="UP000525432">
    <property type="component" value="Unassembled WGS sequence"/>
</dbReference>
<comment type="caution">
    <text evidence="1">The sequence shown here is derived from an EMBL/GenBank/DDBJ whole genome shotgun (WGS) entry which is preliminary data.</text>
</comment>
<evidence type="ECO:0000313" key="1">
    <source>
        <dbReference type="EMBL" id="MBC1197801.1"/>
    </source>
</evidence>
<proteinExistence type="predicted"/>
<reference evidence="1 2" key="1">
    <citation type="submission" date="2020-07" db="EMBL/GenBank/DDBJ databases">
        <title>Genomes of two Microcystis aeruginosa (Cyanobacteria) strains from Florida (USA) with disparate toxicogenic potential.</title>
        <authorList>
            <person name="Lefler F.W."/>
            <person name="Barbosa M."/>
            <person name="Berthold D.E."/>
            <person name="Laughinghouse H.D. IV."/>
        </authorList>
    </citation>
    <scope>NUCLEOTIDE SEQUENCE [LARGE SCALE GENOMIC DNA]</scope>
    <source>
        <strain evidence="1 2">BLCCF158</strain>
    </source>
</reference>
<accession>A0A841V2M0</accession>